<organism evidence="2">
    <name type="scientific">Anopheles darlingi</name>
    <name type="common">Mosquito</name>
    <dbReference type="NCBI Taxonomy" id="43151"/>
    <lineage>
        <taxon>Eukaryota</taxon>
        <taxon>Metazoa</taxon>
        <taxon>Ecdysozoa</taxon>
        <taxon>Arthropoda</taxon>
        <taxon>Hexapoda</taxon>
        <taxon>Insecta</taxon>
        <taxon>Pterygota</taxon>
        <taxon>Neoptera</taxon>
        <taxon>Endopterygota</taxon>
        <taxon>Diptera</taxon>
        <taxon>Nematocera</taxon>
        <taxon>Culicoidea</taxon>
        <taxon>Culicidae</taxon>
        <taxon>Anophelinae</taxon>
        <taxon>Anopheles</taxon>
    </lineage>
</organism>
<accession>A0A2M4DCG9</accession>
<feature type="signal peptide" evidence="1">
    <location>
        <begin position="1"/>
        <end position="25"/>
    </location>
</feature>
<evidence type="ECO:0000313" key="2">
    <source>
        <dbReference type="EMBL" id="MBW75161.1"/>
    </source>
</evidence>
<evidence type="ECO:0000256" key="1">
    <source>
        <dbReference type="SAM" id="SignalP"/>
    </source>
</evidence>
<name>A0A2M4DCG9_ANODA</name>
<dbReference type="EMBL" id="GGFL01010983">
    <property type="protein sequence ID" value="MBW75161.1"/>
    <property type="molecule type" value="Transcribed_RNA"/>
</dbReference>
<reference evidence="2" key="1">
    <citation type="submission" date="2018-01" db="EMBL/GenBank/DDBJ databases">
        <title>An insight into the sialome of Amazonian anophelines.</title>
        <authorList>
            <person name="Ribeiro J.M."/>
            <person name="Scarpassa V."/>
            <person name="Calvo E."/>
        </authorList>
    </citation>
    <scope>NUCLEOTIDE SEQUENCE</scope>
</reference>
<protein>
    <submittedName>
        <fullName evidence="2">Putative secreted protein</fullName>
    </submittedName>
</protein>
<keyword evidence="1" id="KW-0732">Signal</keyword>
<proteinExistence type="predicted"/>
<feature type="chain" id="PRO_5014623770" evidence="1">
    <location>
        <begin position="26"/>
        <end position="125"/>
    </location>
</feature>
<dbReference type="AlphaFoldDB" id="A0A2M4DCG9"/>
<sequence>MLSPVPFRVCALLVLGSFLSKKSSGGHRLRATVGLCHCTLINSPDHAIMLPQQQQAIDSDQHGDEKLYGCCHLVLCCYSVARSNAGSRVLQLQWRGLCQGSHSRRYDRVPEYGRCVLLSLRCHQP</sequence>